<dbReference type="SMART" id="SM00020">
    <property type="entry name" value="Tryp_SPc"/>
    <property type="match status" value="1"/>
</dbReference>
<feature type="domain" description="Peptidase S1" evidence="1">
    <location>
        <begin position="359"/>
        <end position="600"/>
    </location>
</feature>
<dbReference type="InterPro" id="IPR001254">
    <property type="entry name" value="Trypsin_dom"/>
</dbReference>
<dbReference type="Proteomes" id="UP000050741">
    <property type="component" value="Unassembled WGS sequence"/>
</dbReference>
<dbReference type="AlphaFoldDB" id="A0A183BQT6"/>
<dbReference type="PROSITE" id="PS00135">
    <property type="entry name" value="TRYPSIN_SER"/>
    <property type="match status" value="1"/>
</dbReference>
<dbReference type="InterPro" id="IPR012444">
    <property type="entry name" value="DUF1647"/>
</dbReference>
<evidence type="ECO:0000313" key="2">
    <source>
        <dbReference type="Proteomes" id="UP000050741"/>
    </source>
</evidence>
<keyword evidence="2" id="KW-1185">Reference proteome</keyword>
<dbReference type="InterPro" id="IPR029044">
    <property type="entry name" value="Nucleotide-diphossugar_trans"/>
</dbReference>
<organism evidence="2 3">
    <name type="scientific">Globodera pallida</name>
    <name type="common">Potato cyst nematode worm</name>
    <name type="synonym">Heterodera pallida</name>
    <dbReference type="NCBI Taxonomy" id="36090"/>
    <lineage>
        <taxon>Eukaryota</taxon>
        <taxon>Metazoa</taxon>
        <taxon>Ecdysozoa</taxon>
        <taxon>Nematoda</taxon>
        <taxon>Chromadorea</taxon>
        <taxon>Rhabditida</taxon>
        <taxon>Tylenchina</taxon>
        <taxon>Tylenchomorpha</taxon>
        <taxon>Tylenchoidea</taxon>
        <taxon>Heteroderidae</taxon>
        <taxon>Heteroderinae</taxon>
        <taxon>Globodera</taxon>
    </lineage>
</organism>
<dbReference type="Pfam" id="PF00089">
    <property type="entry name" value="Trypsin"/>
    <property type="match status" value="1"/>
</dbReference>
<dbReference type="PANTHER" id="PTHR31389">
    <property type="entry name" value="LD39211P"/>
    <property type="match status" value="1"/>
</dbReference>
<sequence length="605" mass="68724">MVYTSRIADRVSLNGQKFNCSNTWLLERYKLSDKYAINETIEVTSPGHSKFVFVTATNDKYYPSLRMLLANIKETFGCKQQIIAYDLGTVTKNKEWMNELNSVCNLQWRIFDFTQMVERRVQNLKSYAWKIFVLAHVLMEYDTVVWLDTSILFKSNNLAKFLVPMQKGTIGPVQVLSFSTHGMNIATHPGMYKFLPLYTDFVDTNTTYELTGNNDPPQFETGFVIVQKSEQSRQLMKWALLCAAEPDCIVPIGQTQTCISTKLAPNLTCHRQDQSLIEILRYNMEYRLKMEDPSFLPQTSPDHPRSTHRPLNKFDQNLGKFQSQTQGISGEKQLHKFGNEFFNQTSFGPFLEDYAGLWLLGLDMLPKFGQKPTQISVEKSNKCGLIPAQIVNDAAACNCVTFNETATERHRKVFKLRKFYISYNSSVAVDSATSKNGAQNTGYYRRDGKNVFIHPKFDNASKTHDLALIKIKLPPKLYGSVRPICLYCGKAEEFRKGRAFATGWGQTTDDCKGKTNVAKMLMGRYVKLMEWPSQFKNERISVAPDTVQEGDSGSALLASNGTHFVQVAVLSSGRCNHTTNTSLVNYYSPLDKEWIENISGVYCPN</sequence>
<accession>A0A183BQT6</accession>
<dbReference type="SUPFAM" id="SSF50494">
    <property type="entry name" value="Trypsin-like serine proteases"/>
    <property type="match status" value="1"/>
</dbReference>
<evidence type="ECO:0000259" key="1">
    <source>
        <dbReference type="PROSITE" id="PS50240"/>
    </source>
</evidence>
<proteinExistence type="predicted"/>
<reference evidence="2" key="1">
    <citation type="submission" date="2014-05" db="EMBL/GenBank/DDBJ databases">
        <title>The genome and life-stage specific transcriptomes of Globodera pallida elucidate key aspects of plant parasitism by a cyst nematode.</title>
        <authorList>
            <person name="Cotton J.A."/>
            <person name="Lilley C.J."/>
            <person name="Jones L.M."/>
            <person name="Kikuchi T."/>
            <person name="Reid A.J."/>
            <person name="Thorpe P."/>
            <person name="Tsai I.J."/>
            <person name="Beasley H."/>
            <person name="Blok V."/>
            <person name="Cock P.J.A."/>
            <person name="Van den Akker S.E."/>
            <person name="Holroyd N."/>
            <person name="Hunt M."/>
            <person name="Mantelin S."/>
            <person name="Naghra H."/>
            <person name="Pain A."/>
            <person name="Palomares-Rius J.E."/>
            <person name="Zarowiecki M."/>
            <person name="Berriman M."/>
            <person name="Jones J.T."/>
            <person name="Urwin P.E."/>
        </authorList>
    </citation>
    <scope>NUCLEOTIDE SEQUENCE [LARGE SCALE GENOMIC DNA]</scope>
    <source>
        <strain evidence="2">Lindley</strain>
    </source>
</reference>
<dbReference type="GO" id="GO:0004252">
    <property type="term" value="F:serine-type endopeptidase activity"/>
    <property type="evidence" value="ECO:0007669"/>
    <property type="project" value="InterPro"/>
</dbReference>
<dbReference type="SUPFAM" id="SSF53448">
    <property type="entry name" value="Nucleotide-diphospho-sugar transferases"/>
    <property type="match status" value="1"/>
</dbReference>
<dbReference type="GO" id="GO:0006508">
    <property type="term" value="P:proteolysis"/>
    <property type="evidence" value="ECO:0007669"/>
    <property type="project" value="InterPro"/>
</dbReference>
<dbReference type="InterPro" id="IPR033116">
    <property type="entry name" value="TRYPSIN_SER"/>
</dbReference>
<evidence type="ECO:0000313" key="3">
    <source>
        <dbReference type="WBParaSite" id="GPLIN_000297200"/>
    </source>
</evidence>
<protein>
    <submittedName>
        <fullName evidence="3">Peptidase S1 domain-containing protein</fullName>
    </submittedName>
</protein>
<dbReference type="WBParaSite" id="GPLIN_000297200">
    <property type="protein sequence ID" value="GPLIN_000297200"/>
    <property type="gene ID" value="GPLIN_000297200"/>
</dbReference>
<dbReference type="Gene3D" id="2.40.10.10">
    <property type="entry name" value="Trypsin-like serine proteases"/>
    <property type="match status" value="1"/>
</dbReference>
<dbReference type="PANTHER" id="PTHR31389:SF4">
    <property type="entry name" value="LD39211P"/>
    <property type="match status" value="1"/>
</dbReference>
<dbReference type="InterPro" id="IPR043504">
    <property type="entry name" value="Peptidase_S1_PA_chymotrypsin"/>
</dbReference>
<dbReference type="InterPro" id="IPR009003">
    <property type="entry name" value="Peptidase_S1_PA"/>
</dbReference>
<dbReference type="PROSITE" id="PS50240">
    <property type="entry name" value="TRYPSIN_DOM"/>
    <property type="match status" value="1"/>
</dbReference>
<dbReference type="Pfam" id="PF07801">
    <property type="entry name" value="DUF1647"/>
    <property type="match status" value="1"/>
</dbReference>
<dbReference type="Gene3D" id="3.90.550.10">
    <property type="entry name" value="Spore Coat Polysaccharide Biosynthesis Protein SpsA, Chain A"/>
    <property type="match status" value="1"/>
</dbReference>
<name>A0A183BQT6_GLOPA</name>
<reference evidence="3" key="2">
    <citation type="submission" date="2016-06" db="UniProtKB">
        <authorList>
            <consortium name="WormBaseParasite"/>
        </authorList>
    </citation>
    <scope>IDENTIFICATION</scope>
</reference>